<gene>
    <name evidence="10" type="primary">LOC104944263</name>
</gene>
<dbReference type="GO" id="GO:0035869">
    <property type="term" value="C:ciliary transition zone"/>
    <property type="evidence" value="ECO:0007669"/>
    <property type="project" value="TreeGrafter"/>
</dbReference>
<name>A0A6I9MXR4_9TELE</name>
<proteinExistence type="predicted"/>
<evidence type="ECO:0000256" key="2">
    <source>
        <dbReference type="ARBA" id="ARBA00004300"/>
    </source>
</evidence>
<accession>A0A6I9MXR4</accession>
<feature type="non-terminal residue" evidence="10">
    <location>
        <position position="196"/>
    </location>
</feature>
<organism evidence="9 10">
    <name type="scientific">Notothenia coriiceps</name>
    <name type="common">black rockcod</name>
    <dbReference type="NCBI Taxonomy" id="8208"/>
    <lineage>
        <taxon>Eukaryota</taxon>
        <taxon>Metazoa</taxon>
        <taxon>Chordata</taxon>
        <taxon>Craniata</taxon>
        <taxon>Vertebrata</taxon>
        <taxon>Euteleostomi</taxon>
        <taxon>Actinopterygii</taxon>
        <taxon>Neopterygii</taxon>
        <taxon>Teleostei</taxon>
        <taxon>Neoteleostei</taxon>
        <taxon>Acanthomorphata</taxon>
        <taxon>Eupercaria</taxon>
        <taxon>Perciformes</taxon>
        <taxon>Notothenioidei</taxon>
        <taxon>Nototheniidae</taxon>
        <taxon>Notothenia</taxon>
    </lineage>
</organism>
<dbReference type="GeneID" id="104944263"/>
<evidence type="ECO:0000313" key="10">
    <source>
        <dbReference type="RefSeq" id="XP_010768078.1"/>
    </source>
</evidence>
<dbReference type="OrthoDB" id="6351660at2759"/>
<dbReference type="Proteomes" id="UP000504611">
    <property type="component" value="Unplaced"/>
</dbReference>
<keyword evidence="6" id="KW-0206">Cytoskeleton</keyword>
<reference evidence="10" key="1">
    <citation type="submission" date="2025-08" db="UniProtKB">
        <authorList>
            <consortium name="RefSeq"/>
        </authorList>
    </citation>
    <scope>IDENTIFICATION</scope>
    <source>
        <tissue evidence="10">Muscle</tissue>
    </source>
</reference>
<dbReference type="InterPro" id="IPR026201">
    <property type="entry name" value="Cep290"/>
</dbReference>
<evidence type="ECO:0000256" key="4">
    <source>
        <dbReference type="ARBA" id="ARBA00022794"/>
    </source>
</evidence>
<comment type="subcellular location">
    <subcellularLocation>
        <location evidence="1">Cytoplasm</location>
        <location evidence="1">Cytoskeleton</location>
        <location evidence="1">Cilium basal body</location>
    </subcellularLocation>
    <subcellularLocation>
        <location evidence="2">Cytoplasm</location>
        <location evidence="2">Cytoskeleton</location>
        <location evidence="2">Microtubule organizing center</location>
        <location evidence="2">Centrosome</location>
    </subcellularLocation>
</comment>
<evidence type="ECO:0000256" key="3">
    <source>
        <dbReference type="ARBA" id="ARBA00022490"/>
    </source>
</evidence>
<dbReference type="GO" id="GO:0097711">
    <property type="term" value="P:ciliary basal body-plasma membrane docking"/>
    <property type="evidence" value="ECO:0007669"/>
    <property type="project" value="TreeGrafter"/>
</dbReference>
<dbReference type="PANTHER" id="PTHR18879:SF20">
    <property type="entry name" value="CENTROSOMAL PROTEIN OF 290 KDA"/>
    <property type="match status" value="1"/>
</dbReference>
<keyword evidence="9" id="KW-1185">Reference proteome</keyword>
<keyword evidence="5 8" id="KW-0175">Coiled coil</keyword>
<dbReference type="KEGG" id="ncc:104944263"/>
<evidence type="ECO:0000256" key="7">
    <source>
        <dbReference type="ARBA" id="ARBA00023273"/>
    </source>
</evidence>
<dbReference type="GO" id="GO:1905515">
    <property type="term" value="P:non-motile cilium assembly"/>
    <property type="evidence" value="ECO:0007669"/>
    <property type="project" value="TreeGrafter"/>
</dbReference>
<evidence type="ECO:0000313" key="9">
    <source>
        <dbReference type="Proteomes" id="UP000504611"/>
    </source>
</evidence>
<dbReference type="AlphaFoldDB" id="A0A6I9MXR4"/>
<sequence length="196" mass="22768">MPAALDWDKVTRIEPESLLECENDQVDEVFGMFVSTEDWEVKDKAPENIVQVLRVFQTLLKIKDQEATIAANFVEDIGVKHAKTEKELLAKVSRLEREHKHSGTGPDSRFLRDEIRQLETQLEQREKELTQLKKDMGKEKNTTEELLVRAEEAEDVVKKLKREVCDCWHYMIQTLTYSSSFTSSLSPSSLKKRKKK</sequence>
<evidence type="ECO:0000256" key="6">
    <source>
        <dbReference type="ARBA" id="ARBA00023212"/>
    </source>
</evidence>
<keyword evidence="3" id="KW-0963">Cytoplasm</keyword>
<evidence type="ECO:0000256" key="5">
    <source>
        <dbReference type="ARBA" id="ARBA00023054"/>
    </source>
</evidence>
<keyword evidence="7" id="KW-0966">Cell projection</keyword>
<feature type="coiled-coil region" evidence="8">
    <location>
        <begin position="108"/>
        <end position="163"/>
    </location>
</feature>
<dbReference type="GO" id="GO:1905349">
    <property type="term" value="P:ciliary transition zone assembly"/>
    <property type="evidence" value="ECO:0007669"/>
    <property type="project" value="TreeGrafter"/>
</dbReference>
<evidence type="ECO:0000256" key="1">
    <source>
        <dbReference type="ARBA" id="ARBA00004120"/>
    </source>
</evidence>
<dbReference type="GO" id="GO:0034451">
    <property type="term" value="C:centriolar satellite"/>
    <property type="evidence" value="ECO:0007669"/>
    <property type="project" value="TreeGrafter"/>
</dbReference>
<dbReference type="PANTHER" id="PTHR18879">
    <property type="entry name" value="CENTROSOMAL PROTEIN OF 290 KDA"/>
    <property type="match status" value="1"/>
</dbReference>
<dbReference type="RefSeq" id="XP_010768078.1">
    <property type="nucleotide sequence ID" value="XM_010769776.1"/>
</dbReference>
<keyword evidence="4" id="KW-0970">Cilium biogenesis/degradation</keyword>
<protein>
    <submittedName>
        <fullName evidence="10">Centrosomal protein of 290 kDa-like</fullName>
    </submittedName>
</protein>
<evidence type="ECO:0000256" key="8">
    <source>
        <dbReference type="SAM" id="Coils"/>
    </source>
</evidence>